<dbReference type="PRINTS" id="PR01270">
    <property type="entry name" value="HDASUPER"/>
</dbReference>
<evidence type="ECO:0000256" key="2">
    <source>
        <dbReference type="ARBA" id="ARBA00012111"/>
    </source>
</evidence>
<accession>A0A8B3S1W7</accession>
<dbReference type="GO" id="GO:0141221">
    <property type="term" value="F:histone deacetylase activity, hydrolytic mechanism"/>
    <property type="evidence" value="ECO:0007669"/>
    <property type="project" value="UniProtKB-EC"/>
</dbReference>
<dbReference type="GO" id="GO:0005737">
    <property type="term" value="C:cytoplasm"/>
    <property type="evidence" value="ECO:0007669"/>
    <property type="project" value="TreeGrafter"/>
</dbReference>
<dbReference type="GO" id="GO:0040029">
    <property type="term" value="P:epigenetic regulation of gene expression"/>
    <property type="evidence" value="ECO:0007669"/>
    <property type="project" value="TreeGrafter"/>
</dbReference>
<organism evidence="9 10">
    <name type="scientific">Candidatus Argoarchaeum ethanivorans</name>
    <dbReference type="NCBI Taxonomy" id="2608793"/>
    <lineage>
        <taxon>Archaea</taxon>
        <taxon>Methanobacteriati</taxon>
        <taxon>Methanobacteriota</taxon>
        <taxon>Stenosarchaea group</taxon>
        <taxon>Methanomicrobia</taxon>
        <taxon>Methanosarcinales</taxon>
        <taxon>Methanosarcinales incertae sedis</taxon>
        <taxon>GOM Arc I cluster</taxon>
        <taxon>Candidatus Argoarchaeum</taxon>
    </lineage>
</organism>
<dbReference type="Proteomes" id="UP000291831">
    <property type="component" value="Unassembled WGS sequence"/>
</dbReference>
<dbReference type="EC" id="3.5.1.98" evidence="2"/>
<keyword evidence="5" id="KW-0156">Chromatin regulator</keyword>
<dbReference type="InterPro" id="IPR023801">
    <property type="entry name" value="His_deacetylse_dom"/>
</dbReference>
<evidence type="ECO:0000313" key="9">
    <source>
        <dbReference type="EMBL" id="RZB30987.1"/>
    </source>
</evidence>
<dbReference type="PANTHER" id="PTHR10625:SF5">
    <property type="entry name" value="HISTONE DEACETYLASE"/>
    <property type="match status" value="1"/>
</dbReference>
<dbReference type="Gene3D" id="3.40.800.20">
    <property type="entry name" value="Histone deacetylase domain"/>
    <property type="match status" value="1"/>
</dbReference>
<dbReference type="PANTHER" id="PTHR10625">
    <property type="entry name" value="HISTONE DEACETYLASE HDAC1-RELATED"/>
    <property type="match status" value="1"/>
</dbReference>
<dbReference type="Pfam" id="PF00850">
    <property type="entry name" value="Hist_deacetyl"/>
    <property type="match status" value="1"/>
</dbReference>
<dbReference type="SUPFAM" id="SSF52768">
    <property type="entry name" value="Arginase/deacetylase"/>
    <property type="match status" value="1"/>
</dbReference>
<evidence type="ECO:0000256" key="6">
    <source>
        <dbReference type="ARBA" id="ARBA00023015"/>
    </source>
</evidence>
<evidence type="ECO:0000313" key="10">
    <source>
        <dbReference type="Proteomes" id="UP000291831"/>
    </source>
</evidence>
<comment type="caution">
    <text evidence="9">The sequence shown here is derived from an EMBL/GenBank/DDBJ whole genome shotgun (WGS) entry which is preliminary data.</text>
</comment>
<gene>
    <name evidence="9" type="ORF">AEth_00941</name>
</gene>
<keyword evidence="6" id="KW-0805">Transcription regulation</keyword>
<keyword evidence="4" id="KW-0378">Hydrolase</keyword>
<dbReference type="EMBL" id="RPGO01000024">
    <property type="protein sequence ID" value="RZB30987.1"/>
    <property type="molecule type" value="Genomic_DNA"/>
</dbReference>
<evidence type="ECO:0000256" key="7">
    <source>
        <dbReference type="ARBA" id="ARBA00023163"/>
    </source>
</evidence>
<sequence length="271" mass="29425">MSVKRTGIVYHPDYQLHNRAGHPERAERVVAIMDRLESLEGLVNVSPRKATEAELGYVHTSSHIRRVQEHSWKGISLDMDTPVCSDSYAVALLAAGGVIAGVDAVVSGDVKNVFAVVRPPGHHATSDHAMGFCLFNNVAIAARHAQKKGLSRVLIVDWDVHHGNGTQDMFYSDSSVLYFSTHQYPHYPGSGSVGEVGNGDGEGYTVNVPLPAGCTDPDYRHAFEQILIPIAEEFNPDIILVSSGQDAAEGDPLAGMNLSVGWLRHAFRYRG</sequence>
<feature type="domain" description="Histone deacetylase" evidence="8">
    <location>
        <begin position="22"/>
        <end position="266"/>
    </location>
</feature>
<protein>
    <recommendedName>
        <fullName evidence="2">histone deacetylase</fullName>
        <ecNumber evidence="2">3.5.1.98</ecNumber>
    </recommendedName>
</protein>
<dbReference type="InterPro" id="IPR023696">
    <property type="entry name" value="Ureohydrolase_dom_sf"/>
</dbReference>
<keyword evidence="3" id="KW-0678">Repressor</keyword>
<dbReference type="CDD" id="cd09992">
    <property type="entry name" value="HDAC_classII"/>
    <property type="match status" value="1"/>
</dbReference>
<evidence type="ECO:0000256" key="4">
    <source>
        <dbReference type="ARBA" id="ARBA00022801"/>
    </source>
</evidence>
<dbReference type="InterPro" id="IPR037138">
    <property type="entry name" value="His_deacetylse_dom_sf"/>
</dbReference>
<keyword evidence="7" id="KW-0804">Transcription</keyword>
<evidence type="ECO:0000259" key="8">
    <source>
        <dbReference type="Pfam" id="PF00850"/>
    </source>
</evidence>
<reference evidence="10" key="1">
    <citation type="submission" date="2019-01" db="EMBL/GenBank/DDBJ databases">
        <title>Anaerobic oxidation of ethane by archaea from a marine hydrocarbon seep.</title>
        <authorList>
            <person name="Musat F."/>
        </authorList>
    </citation>
    <scope>NUCLEOTIDE SEQUENCE [LARGE SCALE GENOMIC DNA]</scope>
</reference>
<comment type="similarity">
    <text evidence="1">Belongs to the histone deacetylase family. HD type 2 subfamily.</text>
</comment>
<dbReference type="AlphaFoldDB" id="A0A8B3S1W7"/>
<evidence type="ECO:0000256" key="5">
    <source>
        <dbReference type="ARBA" id="ARBA00022853"/>
    </source>
</evidence>
<dbReference type="InterPro" id="IPR000286">
    <property type="entry name" value="HDACs"/>
</dbReference>
<name>A0A8B3S1W7_9EURY</name>
<evidence type="ECO:0000256" key="1">
    <source>
        <dbReference type="ARBA" id="ARBA00007738"/>
    </source>
</evidence>
<proteinExistence type="inferred from homology"/>
<evidence type="ECO:0000256" key="3">
    <source>
        <dbReference type="ARBA" id="ARBA00022491"/>
    </source>
</evidence>